<protein>
    <submittedName>
        <fullName evidence="1">Uncharacterized protein</fullName>
    </submittedName>
</protein>
<proteinExistence type="predicted"/>
<evidence type="ECO:0000313" key="1">
    <source>
        <dbReference type="EMBL" id="KAF8765359.1"/>
    </source>
</evidence>
<reference evidence="1" key="1">
    <citation type="submission" date="2020-07" db="EMBL/GenBank/DDBJ databases">
        <title>Genome sequence and genetic diversity analysis of an under-domesticated orphan crop, white fonio (Digitaria exilis).</title>
        <authorList>
            <person name="Bennetzen J.L."/>
            <person name="Chen S."/>
            <person name="Ma X."/>
            <person name="Wang X."/>
            <person name="Yssel A.E.J."/>
            <person name="Chaluvadi S.R."/>
            <person name="Johnson M."/>
            <person name="Gangashetty P."/>
            <person name="Hamidou F."/>
            <person name="Sanogo M.D."/>
            <person name="Zwaenepoel A."/>
            <person name="Wallace J."/>
            <person name="Van De Peer Y."/>
            <person name="Van Deynze A."/>
        </authorList>
    </citation>
    <scope>NUCLEOTIDE SEQUENCE</scope>
    <source>
        <tissue evidence="1">Leaves</tissue>
    </source>
</reference>
<dbReference type="AlphaFoldDB" id="A0A835KNS0"/>
<gene>
    <name evidence="1" type="ORF">HU200_008501</name>
</gene>
<dbReference type="Proteomes" id="UP000636709">
    <property type="component" value="Unassembled WGS sequence"/>
</dbReference>
<keyword evidence="2" id="KW-1185">Reference proteome</keyword>
<organism evidence="1 2">
    <name type="scientific">Digitaria exilis</name>
    <dbReference type="NCBI Taxonomy" id="1010633"/>
    <lineage>
        <taxon>Eukaryota</taxon>
        <taxon>Viridiplantae</taxon>
        <taxon>Streptophyta</taxon>
        <taxon>Embryophyta</taxon>
        <taxon>Tracheophyta</taxon>
        <taxon>Spermatophyta</taxon>
        <taxon>Magnoliopsida</taxon>
        <taxon>Liliopsida</taxon>
        <taxon>Poales</taxon>
        <taxon>Poaceae</taxon>
        <taxon>PACMAD clade</taxon>
        <taxon>Panicoideae</taxon>
        <taxon>Panicodae</taxon>
        <taxon>Paniceae</taxon>
        <taxon>Anthephorinae</taxon>
        <taxon>Digitaria</taxon>
    </lineage>
</organism>
<comment type="caution">
    <text evidence="1">The sequence shown here is derived from an EMBL/GenBank/DDBJ whole genome shotgun (WGS) entry which is preliminary data.</text>
</comment>
<dbReference type="OrthoDB" id="711713at2759"/>
<name>A0A835KNS0_9POAL</name>
<dbReference type="EMBL" id="JACEFO010000572">
    <property type="protein sequence ID" value="KAF8765359.1"/>
    <property type="molecule type" value="Genomic_DNA"/>
</dbReference>
<accession>A0A835KNS0</accession>
<sequence length="77" mass="8544">MCSVASIDACSIPLSLFTAPACEYCRTAVWSKRGHVLASRQLSRLWLDVRNDLAICRAWVQLFCNGDGSETYGMDGR</sequence>
<evidence type="ECO:0000313" key="2">
    <source>
        <dbReference type="Proteomes" id="UP000636709"/>
    </source>
</evidence>